<sequence length="400" mass="44075">MDIVHKGTGVCAALLVIWCVKVQSEQSCDQTKFLHANGTCVACPACEPGQQLSEDCGFGDGGDGVCTPCEDGKFSSHSGVAPCSRCTKCNLLNRLQRTPCSPTTDALCGQCLPGYYELRSMAGEVELFCVPCYRHDTAHKECLLFKSQTFKAKTDITESRGNVKDPEEKRVEEEKISVVLIGSATASSMFVIALLLWAFVLTSKRFKQVPECRPGPEEQLSATTSPSVTERAVKQSDVPSQGPEEYSRSLNSLSHENEAPPPPTSIVINVTTNIKPSRQKTDNIAEEGQQRSCYTTDEMEQKLQTIWEMAQSHSIEMLDYDSVQDLSLLLDSADRRNMLRRLGRTLGVPPQVLAHLQGFQDLFQYLRTSTYTLLPQLAQAAALLPSPEIVARIHRAVVNK</sequence>
<dbReference type="Proteomes" id="UP000693946">
    <property type="component" value="Linkage Group LG12"/>
</dbReference>
<protein>
    <submittedName>
        <fullName evidence="14">Tumor necrosis factor receptor superfamily member 27-like</fullName>
    </submittedName>
</protein>
<evidence type="ECO:0000256" key="5">
    <source>
        <dbReference type="ARBA" id="ARBA00023136"/>
    </source>
</evidence>
<feature type="repeat" description="TNFR-Cys" evidence="9">
    <location>
        <begin position="68"/>
        <end position="108"/>
    </location>
</feature>
<dbReference type="PROSITE" id="PS00652">
    <property type="entry name" value="TNFR_NGFR_1"/>
    <property type="match status" value="2"/>
</dbReference>
<feature type="chain" id="PRO_5043652865" evidence="12">
    <location>
        <begin position="25"/>
        <end position="400"/>
    </location>
</feature>
<comment type="caution">
    <text evidence="14">The sequence shown here is derived from an EMBL/GenBank/DDBJ whole genome shotgun (WGS) entry which is preliminary data.</text>
</comment>
<keyword evidence="12" id="KW-0732">Signal</keyword>
<evidence type="ECO:0000256" key="8">
    <source>
        <dbReference type="ARBA" id="ARBA00023180"/>
    </source>
</evidence>
<keyword evidence="5 11" id="KW-0472">Membrane</keyword>
<evidence type="ECO:0000256" key="6">
    <source>
        <dbReference type="ARBA" id="ARBA00023157"/>
    </source>
</evidence>
<dbReference type="PANTHER" id="PTHR12120">
    <property type="entry name" value="TNFR-CYS DOMAIN-CONTAINING PROTEIN"/>
    <property type="match status" value="1"/>
</dbReference>
<evidence type="ECO:0000256" key="4">
    <source>
        <dbReference type="ARBA" id="ARBA00022989"/>
    </source>
</evidence>
<evidence type="ECO:0000256" key="7">
    <source>
        <dbReference type="ARBA" id="ARBA00023170"/>
    </source>
</evidence>
<keyword evidence="2 11" id="KW-0812">Transmembrane</keyword>
<keyword evidence="4 11" id="KW-1133">Transmembrane helix</keyword>
<evidence type="ECO:0000256" key="9">
    <source>
        <dbReference type="PROSITE-ProRule" id="PRU00206"/>
    </source>
</evidence>
<dbReference type="EMBL" id="JAGKHQ010000004">
    <property type="protein sequence ID" value="KAG7518318.1"/>
    <property type="molecule type" value="Genomic_DNA"/>
</dbReference>
<dbReference type="PANTHER" id="PTHR12120:SF10">
    <property type="entry name" value="TNFR-CYS DOMAIN-CONTAINING PROTEIN"/>
    <property type="match status" value="1"/>
</dbReference>
<evidence type="ECO:0000313" key="15">
    <source>
        <dbReference type="Proteomes" id="UP000693946"/>
    </source>
</evidence>
<feature type="region of interest" description="Disordered" evidence="10">
    <location>
        <begin position="211"/>
        <end position="266"/>
    </location>
</feature>
<dbReference type="GO" id="GO:0043123">
    <property type="term" value="P:positive regulation of canonical NF-kappaB signal transduction"/>
    <property type="evidence" value="ECO:0007669"/>
    <property type="project" value="InterPro"/>
</dbReference>
<keyword evidence="7 14" id="KW-0675">Receptor</keyword>
<evidence type="ECO:0000256" key="3">
    <source>
        <dbReference type="ARBA" id="ARBA00022737"/>
    </source>
</evidence>
<feature type="signal peptide" evidence="12">
    <location>
        <begin position="1"/>
        <end position="24"/>
    </location>
</feature>
<dbReference type="GO" id="GO:0005886">
    <property type="term" value="C:plasma membrane"/>
    <property type="evidence" value="ECO:0007669"/>
    <property type="project" value="TreeGrafter"/>
</dbReference>
<evidence type="ECO:0000256" key="1">
    <source>
        <dbReference type="ARBA" id="ARBA00004167"/>
    </source>
</evidence>
<evidence type="ECO:0000259" key="13">
    <source>
        <dbReference type="PROSITE" id="PS50050"/>
    </source>
</evidence>
<organism evidence="14 15">
    <name type="scientific">Solea senegalensis</name>
    <name type="common">Senegalese sole</name>
    <dbReference type="NCBI Taxonomy" id="28829"/>
    <lineage>
        <taxon>Eukaryota</taxon>
        <taxon>Metazoa</taxon>
        <taxon>Chordata</taxon>
        <taxon>Craniata</taxon>
        <taxon>Vertebrata</taxon>
        <taxon>Euteleostomi</taxon>
        <taxon>Actinopterygii</taxon>
        <taxon>Neopterygii</taxon>
        <taxon>Teleostei</taxon>
        <taxon>Neoteleostei</taxon>
        <taxon>Acanthomorphata</taxon>
        <taxon>Carangaria</taxon>
        <taxon>Pleuronectiformes</taxon>
        <taxon>Pleuronectoidei</taxon>
        <taxon>Soleidae</taxon>
        <taxon>Solea</taxon>
    </lineage>
</organism>
<gene>
    <name evidence="14" type="ORF">JOB18_031106</name>
</gene>
<evidence type="ECO:0000256" key="11">
    <source>
        <dbReference type="SAM" id="Phobius"/>
    </source>
</evidence>
<keyword evidence="8" id="KW-0325">Glycoprotein</keyword>
<comment type="caution">
    <text evidence="9">Lacks conserved residue(s) required for the propagation of feature annotation.</text>
</comment>
<reference evidence="14 15" key="1">
    <citation type="journal article" date="2021" name="Sci. Rep.">
        <title>Chromosome anchoring in Senegalese sole (Solea senegalensis) reveals sex-associated markers and genome rearrangements in flatfish.</title>
        <authorList>
            <person name="Guerrero-Cozar I."/>
            <person name="Gomez-Garrido J."/>
            <person name="Berbel C."/>
            <person name="Martinez-Blanch J.F."/>
            <person name="Alioto T."/>
            <person name="Claros M.G."/>
            <person name="Gagnaire P.A."/>
            <person name="Manchado M."/>
        </authorList>
    </citation>
    <scope>NUCLEOTIDE SEQUENCE [LARGE SCALE GENOMIC DNA]</scope>
    <source>
        <strain evidence="14">Sse05_10M</strain>
    </source>
</reference>
<dbReference type="GO" id="GO:0046330">
    <property type="term" value="P:positive regulation of JNK cascade"/>
    <property type="evidence" value="ECO:0007669"/>
    <property type="project" value="InterPro"/>
</dbReference>
<dbReference type="InterPro" id="IPR001368">
    <property type="entry name" value="TNFR/NGFR_Cys_rich_reg"/>
</dbReference>
<keyword evidence="6" id="KW-1015">Disulfide bond</keyword>
<name>A0AAV6SNG1_SOLSE</name>
<accession>A0AAV6SNG1</accession>
<dbReference type="SMART" id="SM00208">
    <property type="entry name" value="TNFR"/>
    <property type="match status" value="2"/>
</dbReference>
<keyword evidence="15" id="KW-1185">Reference proteome</keyword>
<proteinExistence type="predicted"/>
<dbReference type="AlphaFoldDB" id="A0AAV6SNG1"/>
<evidence type="ECO:0000256" key="10">
    <source>
        <dbReference type="SAM" id="MobiDB-lite"/>
    </source>
</evidence>
<keyword evidence="3" id="KW-0677">Repeat</keyword>
<dbReference type="GO" id="GO:0038023">
    <property type="term" value="F:signaling receptor activity"/>
    <property type="evidence" value="ECO:0007669"/>
    <property type="project" value="InterPro"/>
</dbReference>
<evidence type="ECO:0000313" key="14">
    <source>
        <dbReference type="EMBL" id="KAG7518318.1"/>
    </source>
</evidence>
<evidence type="ECO:0000256" key="2">
    <source>
        <dbReference type="ARBA" id="ARBA00022692"/>
    </source>
</evidence>
<feature type="domain" description="TNFR-Cys" evidence="13">
    <location>
        <begin position="68"/>
        <end position="108"/>
    </location>
</feature>
<dbReference type="InterPro" id="IPR047526">
    <property type="entry name" value="TNR19/27/EDAR"/>
</dbReference>
<dbReference type="PROSITE" id="PS50050">
    <property type="entry name" value="TNFR_NGFR_2"/>
    <property type="match status" value="1"/>
</dbReference>
<feature type="transmembrane region" description="Helical" evidence="11">
    <location>
        <begin position="176"/>
        <end position="200"/>
    </location>
</feature>
<evidence type="ECO:0000256" key="12">
    <source>
        <dbReference type="SAM" id="SignalP"/>
    </source>
</evidence>
<comment type="subcellular location">
    <subcellularLocation>
        <location evidence="1">Membrane</location>
        <topology evidence="1">Single-pass membrane protein</topology>
    </subcellularLocation>
</comment>